<dbReference type="Proteomes" id="UP000805193">
    <property type="component" value="Unassembled WGS sequence"/>
</dbReference>
<comment type="caution">
    <text evidence="1">The sequence shown here is derived from an EMBL/GenBank/DDBJ whole genome shotgun (WGS) entry which is preliminary data.</text>
</comment>
<accession>A0AC60QUX8</accession>
<keyword evidence="2" id="KW-1185">Reference proteome</keyword>
<evidence type="ECO:0000313" key="2">
    <source>
        <dbReference type="Proteomes" id="UP000805193"/>
    </source>
</evidence>
<gene>
    <name evidence="1" type="ORF">HPB47_015865</name>
</gene>
<sequence length="238" mass="26622">MADLPELQRRLLQRSRLLGFEPWSDSPLRQTRDRSSSDSDSSGDLSGDGIDCEGTACAGSRHRYTNPTTSRARASPDHQPPEPDRLGHTGWCTCGRCVPMPTALESVCCREVPAATRKQPSDCLTTHPHFHTLCLDEVVLDVAIHMLQDHGIRVENTRDFIHNQVDDYMQKGIVQPSESEYAAPTIVVDQPHHPTTPRRMVHDYRELNAKTVNPSYPMPIMEDVRARSNNGQGSTRTS</sequence>
<proteinExistence type="predicted"/>
<protein>
    <submittedName>
        <fullName evidence="1">Uncharacterized protein</fullName>
    </submittedName>
</protein>
<name>A0AC60QUX8_IXOPE</name>
<reference evidence="1 2" key="1">
    <citation type="journal article" date="2020" name="Cell">
        <title>Large-Scale Comparative Analyses of Tick Genomes Elucidate Their Genetic Diversity and Vector Capacities.</title>
        <authorList>
            <consortium name="Tick Genome and Microbiome Consortium (TIGMIC)"/>
            <person name="Jia N."/>
            <person name="Wang J."/>
            <person name="Shi W."/>
            <person name="Du L."/>
            <person name="Sun Y."/>
            <person name="Zhan W."/>
            <person name="Jiang J.F."/>
            <person name="Wang Q."/>
            <person name="Zhang B."/>
            <person name="Ji P."/>
            <person name="Bell-Sakyi L."/>
            <person name="Cui X.M."/>
            <person name="Yuan T.T."/>
            <person name="Jiang B.G."/>
            <person name="Yang W.F."/>
            <person name="Lam T.T."/>
            <person name="Chang Q.C."/>
            <person name="Ding S.J."/>
            <person name="Wang X.J."/>
            <person name="Zhu J.G."/>
            <person name="Ruan X.D."/>
            <person name="Zhao L."/>
            <person name="Wei J.T."/>
            <person name="Ye R.Z."/>
            <person name="Que T.C."/>
            <person name="Du C.H."/>
            <person name="Zhou Y.H."/>
            <person name="Cheng J.X."/>
            <person name="Dai P.F."/>
            <person name="Guo W.B."/>
            <person name="Han X.H."/>
            <person name="Huang E.J."/>
            <person name="Li L.F."/>
            <person name="Wei W."/>
            <person name="Gao Y.C."/>
            <person name="Liu J.Z."/>
            <person name="Shao H.Z."/>
            <person name="Wang X."/>
            <person name="Wang C.C."/>
            <person name="Yang T.C."/>
            <person name="Huo Q.B."/>
            <person name="Li W."/>
            <person name="Chen H.Y."/>
            <person name="Chen S.E."/>
            <person name="Zhou L.G."/>
            <person name="Ni X.B."/>
            <person name="Tian J.H."/>
            <person name="Sheng Y."/>
            <person name="Liu T."/>
            <person name="Pan Y.S."/>
            <person name="Xia L.Y."/>
            <person name="Li J."/>
            <person name="Zhao F."/>
            <person name="Cao W.C."/>
        </authorList>
    </citation>
    <scope>NUCLEOTIDE SEQUENCE [LARGE SCALE GENOMIC DNA]</scope>
    <source>
        <strain evidence="1">Iper-2018</strain>
    </source>
</reference>
<organism evidence="1 2">
    <name type="scientific">Ixodes persulcatus</name>
    <name type="common">Taiga tick</name>
    <dbReference type="NCBI Taxonomy" id="34615"/>
    <lineage>
        <taxon>Eukaryota</taxon>
        <taxon>Metazoa</taxon>
        <taxon>Ecdysozoa</taxon>
        <taxon>Arthropoda</taxon>
        <taxon>Chelicerata</taxon>
        <taxon>Arachnida</taxon>
        <taxon>Acari</taxon>
        <taxon>Parasitiformes</taxon>
        <taxon>Ixodida</taxon>
        <taxon>Ixodoidea</taxon>
        <taxon>Ixodidae</taxon>
        <taxon>Ixodinae</taxon>
        <taxon>Ixodes</taxon>
    </lineage>
</organism>
<evidence type="ECO:0000313" key="1">
    <source>
        <dbReference type="EMBL" id="KAG0441734.1"/>
    </source>
</evidence>
<dbReference type="EMBL" id="JABSTQ010004567">
    <property type="protein sequence ID" value="KAG0441734.1"/>
    <property type="molecule type" value="Genomic_DNA"/>
</dbReference>